<evidence type="ECO:0000313" key="1">
    <source>
        <dbReference type="EMBL" id="CAH1981959.1"/>
    </source>
</evidence>
<dbReference type="PANTHER" id="PTHR45749:SF28">
    <property type="entry name" value="ZINC FINGER MYM-TYPE PROTEIN 1-LIKE-RELATED"/>
    <property type="match status" value="1"/>
</dbReference>
<keyword evidence="2" id="KW-1185">Reference proteome</keyword>
<evidence type="ECO:0000313" key="2">
    <source>
        <dbReference type="Proteomes" id="UP001152888"/>
    </source>
</evidence>
<dbReference type="EMBL" id="CAKOFQ010006915">
    <property type="protein sequence ID" value="CAH1981959.1"/>
    <property type="molecule type" value="Genomic_DNA"/>
</dbReference>
<proteinExistence type="predicted"/>
<evidence type="ECO:0008006" key="3">
    <source>
        <dbReference type="Google" id="ProtNLM"/>
    </source>
</evidence>
<accession>A0A9P0KUC6</accession>
<name>A0A9P0KUC6_ACAOB</name>
<dbReference type="PANTHER" id="PTHR45749">
    <property type="match status" value="1"/>
</dbReference>
<gene>
    <name evidence="1" type="ORF">ACAOBT_LOCUS14777</name>
</gene>
<reference evidence="1" key="1">
    <citation type="submission" date="2022-03" db="EMBL/GenBank/DDBJ databases">
        <authorList>
            <person name="Sayadi A."/>
        </authorList>
    </citation>
    <scope>NUCLEOTIDE SEQUENCE</scope>
</reference>
<dbReference type="Proteomes" id="UP001152888">
    <property type="component" value="Unassembled WGS sequence"/>
</dbReference>
<sequence>MYFSAFLAYFSGVDVTDLVHLSEKNKKHENSKTHLHNSMKLALLGTVNIRAQLDSAYWRNIQQHNDTVTENRASYLAIIADETTDISGKTQLVTIFIYVFNGEPVEHFWNYMNPEKCDADTLTRHTCILSVVDPLIENFPNKLISQSYDGAAVMGGHNAGVQAKIKQRYPFAHYVHCYAHQLNLIMSQTASANAQVRVFFGDERYSWIF</sequence>
<protein>
    <recommendedName>
        <fullName evidence="3">DUF4371 domain-containing protein</fullName>
    </recommendedName>
</protein>
<organism evidence="1 2">
    <name type="scientific">Acanthoscelides obtectus</name>
    <name type="common">Bean weevil</name>
    <name type="synonym">Bruchus obtectus</name>
    <dbReference type="NCBI Taxonomy" id="200917"/>
    <lineage>
        <taxon>Eukaryota</taxon>
        <taxon>Metazoa</taxon>
        <taxon>Ecdysozoa</taxon>
        <taxon>Arthropoda</taxon>
        <taxon>Hexapoda</taxon>
        <taxon>Insecta</taxon>
        <taxon>Pterygota</taxon>
        <taxon>Neoptera</taxon>
        <taxon>Endopterygota</taxon>
        <taxon>Coleoptera</taxon>
        <taxon>Polyphaga</taxon>
        <taxon>Cucujiformia</taxon>
        <taxon>Chrysomeloidea</taxon>
        <taxon>Chrysomelidae</taxon>
        <taxon>Bruchinae</taxon>
        <taxon>Bruchini</taxon>
        <taxon>Acanthoscelides</taxon>
    </lineage>
</organism>
<dbReference type="OrthoDB" id="10063284at2759"/>
<comment type="caution">
    <text evidence="1">The sequence shown here is derived from an EMBL/GenBank/DDBJ whole genome shotgun (WGS) entry which is preliminary data.</text>
</comment>
<dbReference type="AlphaFoldDB" id="A0A9P0KUC6"/>